<accession>A0A5B6VNN6</accession>
<dbReference type="Gene3D" id="1.10.340.70">
    <property type="match status" value="1"/>
</dbReference>
<comment type="caution">
    <text evidence="2">The sequence shown here is derived from an EMBL/GenBank/DDBJ whole genome shotgun (WGS) entry which is preliminary data.</text>
</comment>
<name>A0A5B6VNN6_9ROSI</name>
<evidence type="ECO:0000259" key="1">
    <source>
        <dbReference type="Pfam" id="PF17921"/>
    </source>
</evidence>
<evidence type="ECO:0000313" key="3">
    <source>
        <dbReference type="Proteomes" id="UP000325315"/>
    </source>
</evidence>
<dbReference type="PANTHER" id="PTHR45835:SF99">
    <property type="entry name" value="CHROMO DOMAIN-CONTAINING PROTEIN-RELATED"/>
    <property type="match status" value="1"/>
</dbReference>
<dbReference type="OrthoDB" id="111931at2759"/>
<organism evidence="2 3">
    <name type="scientific">Gossypium australe</name>
    <dbReference type="NCBI Taxonomy" id="47621"/>
    <lineage>
        <taxon>Eukaryota</taxon>
        <taxon>Viridiplantae</taxon>
        <taxon>Streptophyta</taxon>
        <taxon>Embryophyta</taxon>
        <taxon>Tracheophyta</taxon>
        <taxon>Spermatophyta</taxon>
        <taxon>Magnoliopsida</taxon>
        <taxon>eudicotyledons</taxon>
        <taxon>Gunneridae</taxon>
        <taxon>Pentapetalae</taxon>
        <taxon>rosids</taxon>
        <taxon>malvids</taxon>
        <taxon>Malvales</taxon>
        <taxon>Malvaceae</taxon>
        <taxon>Malvoideae</taxon>
        <taxon>Gossypium</taxon>
    </lineage>
</organism>
<protein>
    <submittedName>
        <fullName evidence="2">Integrase</fullName>
    </submittedName>
</protein>
<dbReference type="EMBL" id="SMMG02000006">
    <property type="protein sequence ID" value="KAA3470598.1"/>
    <property type="molecule type" value="Genomic_DNA"/>
</dbReference>
<gene>
    <name evidence="2" type="ORF">EPI10_016292</name>
</gene>
<dbReference type="Proteomes" id="UP000325315">
    <property type="component" value="Unassembled WGS sequence"/>
</dbReference>
<reference evidence="3" key="1">
    <citation type="journal article" date="2019" name="Plant Biotechnol. J.">
        <title>Genome sequencing of the Australian wild diploid species Gossypium australe highlights disease resistance and delayed gland morphogenesis.</title>
        <authorList>
            <person name="Cai Y."/>
            <person name="Cai X."/>
            <person name="Wang Q."/>
            <person name="Wang P."/>
            <person name="Zhang Y."/>
            <person name="Cai C."/>
            <person name="Xu Y."/>
            <person name="Wang K."/>
            <person name="Zhou Z."/>
            <person name="Wang C."/>
            <person name="Geng S."/>
            <person name="Li B."/>
            <person name="Dong Q."/>
            <person name="Hou Y."/>
            <person name="Wang H."/>
            <person name="Ai P."/>
            <person name="Liu Z."/>
            <person name="Yi F."/>
            <person name="Sun M."/>
            <person name="An G."/>
            <person name="Cheng J."/>
            <person name="Zhang Y."/>
            <person name="Shi Q."/>
            <person name="Xie Y."/>
            <person name="Shi X."/>
            <person name="Chang Y."/>
            <person name="Huang F."/>
            <person name="Chen Y."/>
            <person name="Hong S."/>
            <person name="Mi L."/>
            <person name="Sun Q."/>
            <person name="Zhang L."/>
            <person name="Zhou B."/>
            <person name="Peng R."/>
            <person name="Zhang X."/>
            <person name="Liu F."/>
        </authorList>
    </citation>
    <scope>NUCLEOTIDE SEQUENCE [LARGE SCALE GENOMIC DNA]</scope>
    <source>
        <strain evidence="3">cv. PA1801</strain>
    </source>
</reference>
<dbReference type="InterPro" id="IPR041588">
    <property type="entry name" value="Integrase_H2C2"/>
</dbReference>
<evidence type="ECO:0000313" key="2">
    <source>
        <dbReference type="EMBL" id="KAA3470598.1"/>
    </source>
</evidence>
<dbReference type="Pfam" id="PF17921">
    <property type="entry name" value="Integrase_H2C2"/>
    <property type="match status" value="1"/>
</dbReference>
<dbReference type="AlphaFoldDB" id="A0A5B6VNN6"/>
<feature type="domain" description="Integrase zinc-binding" evidence="1">
    <location>
        <begin position="1"/>
        <end position="33"/>
    </location>
</feature>
<dbReference type="PANTHER" id="PTHR45835">
    <property type="entry name" value="YALI0A06105P"/>
    <property type="match status" value="1"/>
</dbReference>
<proteinExistence type="predicted"/>
<sequence>MYNDLKQLYWWLGMKQDTSEFVSRCLVCQQVKVEHQLPSRLLQPVMIPKWKWDRVTMDFVLGLPLSLKKKDTIWFVVDRLMNLHISYRLRSEVYVMILEEIARSLRKMALYKALYGCKCGTSLYWTELSEKNIHGVNLIREIEDNVKVIVKV</sequence>
<keyword evidence="3" id="KW-1185">Reference proteome</keyword>